<dbReference type="SUPFAM" id="SSF52980">
    <property type="entry name" value="Restriction endonuclease-like"/>
    <property type="match status" value="1"/>
</dbReference>
<dbReference type="EMBL" id="BAFB01000046">
    <property type="protein sequence ID" value="GAB33151.1"/>
    <property type="molecule type" value="Genomic_DNA"/>
</dbReference>
<dbReference type="AlphaFoldDB" id="H5TI43"/>
<sequence length="311" mass="34413">MTEPQHDDHWRGVLSWAELKRRGFSQAQVRRMVAVGDLRALRRGWYATANADPTVASAVSAGGVCTCASALELHGVWVAPFGDLVHVRGRNVAPNGSTGTHHVCRRYGRAQPELYPLDDVATALAYAVRCLEGEAIVAACDSVLHKGLLESSDLQAMFSSMPIRIRRLLDRCDGCADSGAESIFGFRLASLGIAFESQVEIPGIGRVDFLIGKRLIVEVDSIAYHDKSPAQREKDRVRDEAAHRMGYIPWRISYKRLMYSWDEVVETLLAMIRRRDHLKALAEPPELTRLAAESGADHALGYWDDPDFAGC</sequence>
<keyword evidence="3" id="KW-1185">Reference proteome</keyword>
<protein>
    <recommendedName>
        <fullName evidence="1">DUF559 domain-containing protein</fullName>
    </recommendedName>
</protein>
<comment type="caution">
    <text evidence="2">The sequence shown here is derived from an EMBL/GenBank/DDBJ whole genome shotgun (WGS) entry which is preliminary data.</text>
</comment>
<dbReference type="Proteomes" id="UP000005038">
    <property type="component" value="Unassembled WGS sequence"/>
</dbReference>
<gene>
    <name evidence="2" type="ORF">GOOTI_046_00240</name>
</gene>
<dbReference type="Pfam" id="PF04480">
    <property type="entry name" value="DUF559"/>
    <property type="match status" value="1"/>
</dbReference>
<feature type="domain" description="DUF559" evidence="1">
    <location>
        <begin position="192"/>
        <end position="272"/>
    </location>
</feature>
<dbReference type="OrthoDB" id="4701311at2"/>
<evidence type="ECO:0000313" key="2">
    <source>
        <dbReference type="EMBL" id="GAB33151.1"/>
    </source>
</evidence>
<name>H5TI43_GORO1</name>
<accession>H5TI43</accession>
<organism evidence="2 3">
    <name type="scientific">Gordonia otitidis (strain DSM 44809 / CCUG 52243 / JCM 12355 / NBRC 100426 / IFM 10032)</name>
    <dbReference type="NCBI Taxonomy" id="1108044"/>
    <lineage>
        <taxon>Bacteria</taxon>
        <taxon>Bacillati</taxon>
        <taxon>Actinomycetota</taxon>
        <taxon>Actinomycetes</taxon>
        <taxon>Mycobacteriales</taxon>
        <taxon>Gordoniaceae</taxon>
        <taxon>Gordonia</taxon>
    </lineage>
</organism>
<dbReference type="InterPro" id="IPR007569">
    <property type="entry name" value="DUF559"/>
</dbReference>
<evidence type="ECO:0000313" key="3">
    <source>
        <dbReference type="Proteomes" id="UP000005038"/>
    </source>
</evidence>
<proteinExistence type="predicted"/>
<dbReference type="Gene3D" id="3.40.960.10">
    <property type="entry name" value="VSR Endonuclease"/>
    <property type="match status" value="1"/>
</dbReference>
<evidence type="ECO:0000259" key="1">
    <source>
        <dbReference type="Pfam" id="PF04480"/>
    </source>
</evidence>
<dbReference type="STRING" id="1108044.GOOTI_046_00240"/>
<dbReference type="InterPro" id="IPR011335">
    <property type="entry name" value="Restrct_endonuc-II-like"/>
</dbReference>
<reference evidence="2" key="1">
    <citation type="submission" date="2012-02" db="EMBL/GenBank/DDBJ databases">
        <title>Whole genome shotgun sequence of Gordonia otitidis NBRC 100426.</title>
        <authorList>
            <person name="Yoshida I."/>
            <person name="Hosoyama A."/>
            <person name="Tsuchikane K."/>
            <person name="Katsumata H."/>
            <person name="Yamazaki S."/>
            <person name="Fujita N."/>
        </authorList>
    </citation>
    <scope>NUCLEOTIDE SEQUENCE [LARGE SCALE GENOMIC DNA]</scope>
    <source>
        <strain evidence="2">NBRC 100426</strain>
    </source>
</reference>
<dbReference type="RefSeq" id="WP_007237410.1">
    <property type="nucleotide sequence ID" value="NZ_BAFB01000046.1"/>
</dbReference>